<evidence type="ECO:0000313" key="2">
    <source>
        <dbReference type="EMBL" id="KAJ8978925.1"/>
    </source>
</evidence>
<name>A0ABQ9JL48_9CUCU</name>
<reference evidence="2" key="1">
    <citation type="journal article" date="2023" name="Insect Mol. Biol.">
        <title>Genome sequencing provides insights into the evolution of gene families encoding plant cell wall-degrading enzymes in longhorned beetles.</title>
        <authorList>
            <person name="Shin N.R."/>
            <person name="Okamura Y."/>
            <person name="Kirsch R."/>
            <person name="Pauchet Y."/>
        </authorList>
    </citation>
    <scope>NUCLEOTIDE SEQUENCE</scope>
    <source>
        <strain evidence="2">MMC_N1</strain>
    </source>
</reference>
<comment type="caution">
    <text evidence="2">The sequence shown here is derived from an EMBL/GenBank/DDBJ whole genome shotgun (WGS) entry which is preliminary data.</text>
</comment>
<proteinExistence type="predicted"/>
<dbReference type="EMBL" id="JAPWTJ010000390">
    <property type="protein sequence ID" value="KAJ8978925.1"/>
    <property type="molecule type" value="Genomic_DNA"/>
</dbReference>
<protein>
    <submittedName>
        <fullName evidence="2">Uncharacterized protein</fullName>
    </submittedName>
</protein>
<feature type="region of interest" description="Disordered" evidence="1">
    <location>
        <begin position="52"/>
        <end position="76"/>
    </location>
</feature>
<gene>
    <name evidence="2" type="ORF">NQ317_006513</name>
</gene>
<evidence type="ECO:0000313" key="3">
    <source>
        <dbReference type="Proteomes" id="UP001162164"/>
    </source>
</evidence>
<keyword evidence="3" id="KW-1185">Reference proteome</keyword>
<organism evidence="2 3">
    <name type="scientific">Molorchus minor</name>
    <dbReference type="NCBI Taxonomy" id="1323400"/>
    <lineage>
        <taxon>Eukaryota</taxon>
        <taxon>Metazoa</taxon>
        <taxon>Ecdysozoa</taxon>
        <taxon>Arthropoda</taxon>
        <taxon>Hexapoda</taxon>
        <taxon>Insecta</taxon>
        <taxon>Pterygota</taxon>
        <taxon>Neoptera</taxon>
        <taxon>Endopterygota</taxon>
        <taxon>Coleoptera</taxon>
        <taxon>Polyphaga</taxon>
        <taxon>Cucujiformia</taxon>
        <taxon>Chrysomeloidea</taxon>
        <taxon>Cerambycidae</taxon>
        <taxon>Lamiinae</taxon>
        <taxon>Monochamini</taxon>
        <taxon>Molorchus</taxon>
    </lineage>
</organism>
<sequence length="199" mass="22293">MLFDRLDHDTATRFEFECGPSLEVPDNVNKMFQILTEFLNKQCLALDTVSQSNNKVKASEKPHTKAKPSSSRSSCKTCSRKHHTLLHFEAPLRNVMSPPTESTLPPAPMPTSSDVAAGSTNLLSNLTDTVLLSTALIDVKDSWGSFQTSKTIKKYDVPESFQHFHKFPKVSEIFTTFECFRNLTSLQTMFATIDPETCL</sequence>
<accession>A0ABQ9JL48</accession>
<evidence type="ECO:0000256" key="1">
    <source>
        <dbReference type="SAM" id="MobiDB-lite"/>
    </source>
</evidence>
<dbReference type="Proteomes" id="UP001162164">
    <property type="component" value="Unassembled WGS sequence"/>
</dbReference>